<dbReference type="GO" id="GO:0140359">
    <property type="term" value="F:ABC-type transporter activity"/>
    <property type="evidence" value="ECO:0007669"/>
    <property type="project" value="InterPro"/>
</dbReference>
<comment type="subcellular location">
    <subcellularLocation>
        <location evidence="1">Cell membrane</location>
        <topology evidence="1">Multi-pass membrane protein</topology>
    </subcellularLocation>
</comment>
<dbReference type="AlphaFoldDB" id="D3UJE9"/>
<dbReference type="PANTHER" id="PTHR30294:SF47">
    <property type="entry name" value="INNER MEMBRANE TRANSPORT PERMEASE YHHJ"/>
    <property type="match status" value="1"/>
</dbReference>
<dbReference type="Proteomes" id="UP000001522">
    <property type="component" value="Chromosome"/>
</dbReference>
<keyword evidence="9" id="KW-1185">Reference proteome</keyword>
<dbReference type="PANTHER" id="PTHR30294">
    <property type="entry name" value="MEMBRANE COMPONENT OF ABC TRANSPORTER YHHJ-RELATED"/>
    <property type="match status" value="1"/>
</dbReference>
<dbReference type="EMBL" id="FN555004">
    <property type="protein sequence ID" value="CBG40625.1"/>
    <property type="molecule type" value="Genomic_DNA"/>
</dbReference>
<dbReference type="GO" id="GO:0005886">
    <property type="term" value="C:plasma membrane"/>
    <property type="evidence" value="ECO:0007669"/>
    <property type="project" value="UniProtKB-SubCell"/>
</dbReference>
<sequence>MPRLFLILSHSKFLWILYIVLPLAFCGIIYSIFVDALPRSLPIGVVDEDHSSLSRDLLYAAANSATLKITKQYHSIKEAKEDLSIAKIYALLVIPKNLQKNIKMGVEQSVGFYYNAQFILIGKALDSAMLQIISSINAKLQAGKNLIKATNINMALSQSVPILPHINLLFNAKSNYAQFLVTLILPCIWQILIALGILNLLSYPLKNSKDFWARFGFNLFIFTFWGMAMVYFFAKMDYPLLGSIPLIFLGFVVLGIAISSVVIFLQSLLQEPTRSISFIAAYTAPSLAFAGVTYPQSAMDHFALLWNHILPISYFMEFYFQQANYGGSILGGLEILAKMLPFFGFLFLGFCIYKLRGKI</sequence>
<dbReference type="KEGG" id="hms:HMU13720"/>
<protein>
    <submittedName>
        <fullName evidence="8">Putative ABC-2 type transport system permease protein</fullName>
    </submittedName>
</protein>
<keyword evidence="2" id="KW-1003">Cell membrane</keyword>
<feature type="transmembrane region" description="Helical" evidence="6">
    <location>
        <begin position="179"/>
        <end position="203"/>
    </location>
</feature>
<evidence type="ECO:0000313" key="9">
    <source>
        <dbReference type="Proteomes" id="UP000001522"/>
    </source>
</evidence>
<feature type="transmembrane region" description="Helical" evidence="6">
    <location>
        <begin position="335"/>
        <end position="353"/>
    </location>
</feature>
<accession>D3UJE9</accession>
<feature type="transmembrane region" description="Helical" evidence="6">
    <location>
        <begin position="302"/>
        <end position="320"/>
    </location>
</feature>
<organism evidence="8 9">
    <name type="scientific">Helicobacter mustelae (strain ATCC 43772 / CCUG 25715 / CIP 103759 / LMG 18044 / NCTC 12198 / R85-136P)</name>
    <name type="common">Campylobacter mustelae</name>
    <dbReference type="NCBI Taxonomy" id="679897"/>
    <lineage>
        <taxon>Bacteria</taxon>
        <taxon>Pseudomonadati</taxon>
        <taxon>Campylobacterota</taxon>
        <taxon>Epsilonproteobacteria</taxon>
        <taxon>Campylobacterales</taxon>
        <taxon>Helicobacteraceae</taxon>
        <taxon>Helicobacter</taxon>
    </lineage>
</organism>
<keyword evidence="4 6" id="KW-1133">Transmembrane helix</keyword>
<evidence type="ECO:0000313" key="8">
    <source>
        <dbReference type="EMBL" id="CBG40625.1"/>
    </source>
</evidence>
<dbReference type="Gene3D" id="3.40.1710.10">
    <property type="entry name" value="abc type-2 transporter like domain"/>
    <property type="match status" value="1"/>
</dbReference>
<gene>
    <name evidence="8" type="ordered locus">HMU13720</name>
</gene>
<feature type="transmembrane region" description="Helical" evidence="6">
    <location>
        <begin position="246"/>
        <end position="269"/>
    </location>
</feature>
<feature type="transmembrane region" description="Helical" evidence="6">
    <location>
        <begin position="215"/>
        <end position="234"/>
    </location>
</feature>
<keyword evidence="5 6" id="KW-0472">Membrane</keyword>
<name>D3UJE9_HELM1</name>
<proteinExistence type="predicted"/>
<dbReference type="InterPro" id="IPR051449">
    <property type="entry name" value="ABC-2_transporter_component"/>
</dbReference>
<evidence type="ECO:0000256" key="4">
    <source>
        <dbReference type="ARBA" id="ARBA00022989"/>
    </source>
</evidence>
<dbReference type="HOGENOM" id="CLU_039483_10_2_7"/>
<keyword evidence="3 6" id="KW-0812">Transmembrane</keyword>
<feature type="domain" description="ABC-2 type transporter transmembrane" evidence="7">
    <location>
        <begin position="12"/>
        <end position="347"/>
    </location>
</feature>
<dbReference type="eggNOG" id="COG0842">
    <property type="taxonomic scope" value="Bacteria"/>
</dbReference>
<evidence type="ECO:0000256" key="6">
    <source>
        <dbReference type="SAM" id="Phobius"/>
    </source>
</evidence>
<evidence type="ECO:0000256" key="3">
    <source>
        <dbReference type="ARBA" id="ARBA00022692"/>
    </source>
</evidence>
<feature type="transmembrane region" description="Helical" evidence="6">
    <location>
        <begin position="275"/>
        <end position="295"/>
    </location>
</feature>
<dbReference type="InterPro" id="IPR013525">
    <property type="entry name" value="ABC2_TM"/>
</dbReference>
<reference evidence="8 9" key="1">
    <citation type="journal article" date="2010" name="BMC Genomics">
        <title>Comparative genomics and proteomics of Helicobacter mustelae, an ulcerogenic and carcinogenic gastric pathogen.</title>
        <authorList>
            <person name="O'Toole P.W."/>
            <person name="Snelling W.J."/>
            <person name="Canchaya C."/>
            <person name="Forde B.M."/>
            <person name="Hardie K.R."/>
            <person name="Josenhans C."/>
            <person name="Graham R.L.J."/>
            <person name="McMullan G."/>
            <person name="Parkhill J."/>
            <person name="Belda E."/>
            <person name="Bentley S.D."/>
        </authorList>
    </citation>
    <scope>NUCLEOTIDE SEQUENCE [LARGE SCALE GENOMIC DNA]</scope>
    <source>
        <strain evidence="9">ATCC 43772 / LMG 18044 / NCTC 12198 / 12198</strain>
    </source>
</reference>
<dbReference type="Pfam" id="PF12698">
    <property type="entry name" value="ABC2_membrane_3"/>
    <property type="match status" value="1"/>
</dbReference>
<evidence type="ECO:0000256" key="5">
    <source>
        <dbReference type="ARBA" id="ARBA00023136"/>
    </source>
</evidence>
<feature type="transmembrane region" description="Helical" evidence="6">
    <location>
        <begin position="12"/>
        <end position="33"/>
    </location>
</feature>
<dbReference type="RefSeq" id="WP_013023691.1">
    <property type="nucleotide sequence ID" value="NC_013949.1"/>
</dbReference>
<dbReference type="STRING" id="679897.HMU13720"/>
<evidence type="ECO:0000256" key="1">
    <source>
        <dbReference type="ARBA" id="ARBA00004651"/>
    </source>
</evidence>
<evidence type="ECO:0000259" key="7">
    <source>
        <dbReference type="Pfam" id="PF12698"/>
    </source>
</evidence>
<evidence type="ECO:0000256" key="2">
    <source>
        <dbReference type="ARBA" id="ARBA00022475"/>
    </source>
</evidence>